<comment type="similarity">
    <text evidence="6">Belongs to the TRAFAC class OBG-HflX-like GTPase superfamily. OBG GTPase family. YchF/OLA1 subfamily.</text>
</comment>
<evidence type="ECO:0000256" key="5">
    <source>
        <dbReference type="ARBA" id="ARBA00022842"/>
    </source>
</evidence>
<dbReference type="InterPro" id="IPR027417">
    <property type="entry name" value="P-loop_NTPase"/>
</dbReference>
<dbReference type="RefSeq" id="WP_204908580.1">
    <property type="nucleotide sequence ID" value="NZ_JACJLV010000012.1"/>
</dbReference>
<dbReference type="Gene3D" id="3.10.20.30">
    <property type="match status" value="1"/>
</dbReference>
<dbReference type="InterPro" id="IPR004095">
    <property type="entry name" value="TGS"/>
</dbReference>
<dbReference type="PIRSF" id="PIRSF006641">
    <property type="entry name" value="CHP00092"/>
    <property type="match status" value="1"/>
</dbReference>
<comment type="function">
    <text evidence="6">ATPase that binds to both the 70S ribosome and the 50S ribosomal subunit in a nucleotide-independent manner.</text>
</comment>
<organism evidence="7 8">
    <name type="scientific">Mordavella massiliensis</name>
    <dbReference type="NCBI Taxonomy" id="1871024"/>
    <lineage>
        <taxon>Bacteria</taxon>
        <taxon>Bacillati</taxon>
        <taxon>Bacillota</taxon>
        <taxon>Clostridia</taxon>
        <taxon>Eubacteriales</taxon>
        <taxon>Clostridiaceae</taxon>
        <taxon>Mordavella</taxon>
    </lineage>
</organism>
<keyword evidence="3 6" id="KW-0547">Nucleotide-binding</keyword>
<feature type="binding site" evidence="6">
    <location>
        <begin position="10"/>
        <end position="15"/>
    </location>
    <ligand>
        <name>ATP</name>
        <dbReference type="ChEBI" id="CHEBI:30616"/>
    </ligand>
</feature>
<keyword evidence="2" id="KW-0479">Metal-binding</keyword>
<dbReference type="GO" id="GO:0043023">
    <property type="term" value="F:ribosomal large subunit binding"/>
    <property type="evidence" value="ECO:0007669"/>
    <property type="project" value="UniProtKB-UniRule"/>
</dbReference>
<dbReference type="GO" id="GO:0005525">
    <property type="term" value="F:GTP binding"/>
    <property type="evidence" value="ECO:0007669"/>
    <property type="project" value="InterPro"/>
</dbReference>
<dbReference type="PANTHER" id="PTHR23305">
    <property type="entry name" value="OBG GTPASE FAMILY"/>
    <property type="match status" value="1"/>
</dbReference>
<dbReference type="GO" id="GO:0046872">
    <property type="term" value="F:metal ion binding"/>
    <property type="evidence" value="ECO:0007669"/>
    <property type="project" value="UniProtKB-KW"/>
</dbReference>
<keyword evidence="8" id="KW-1185">Reference proteome</keyword>
<comment type="cofactor">
    <cofactor evidence="1">
        <name>Mg(2+)</name>
        <dbReference type="ChEBI" id="CHEBI:18420"/>
    </cofactor>
</comment>
<dbReference type="InterPro" id="IPR012675">
    <property type="entry name" value="Beta-grasp_dom_sf"/>
</dbReference>
<accession>A0A939BHE4</accession>
<dbReference type="FunFam" id="3.10.20.30:FF:000001">
    <property type="entry name" value="Ribosome-binding ATPase YchF"/>
    <property type="match status" value="1"/>
</dbReference>
<dbReference type="InterPro" id="IPR031167">
    <property type="entry name" value="G_OBG"/>
</dbReference>
<dbReference type="PRINTS" id="PR00326">
    <property type="entry name" value="GTP1OBG"/>
</dbReference>
<dbReference type="Gene3D" id="1.10.150.300">
    <property type="entry name" value="TGS-like domain"/>
    <property type="match status" value="1"/>
</dbReference>
<dbReference type="SUPFAM" id="SSF81271">
    <property type="entry name" value="TGS-like"/>
    <property type="match status" value="1"/>
</dbReference>
<dbReference type="Gene3D" id="3.40.50.300">
    <property type="entry name" value="P-loop containing nucleotide triphosphate hydrolases"/>
    <property type="match status" value="1"/>
</dbReference>
<evidence type="ECO:0000256" key="2">
    <source>
        <dbReference type="ARBA" id="ARBA00022723"/>
    </source>
</evidence>
<dbReference type="GO" id="GO:0005737">
    <property type="term" value="C:cytoplasm"/>
    <property type="evidence" value="ECO:0007669"/>
    <property type="project" value="TreeGrafter"/>
</dbReference>
<dbReference type="AlphaFoldDB" id="A0A939BHE4"/>
<dbReference type="InterPro" id="IPR013029">
    <property type="entry name" value="YchF_C"/>
</dbReference>
<gene>
    <name evidence="6 7" type="primary">ychF</name>
    <name evidence="7" type="ORF">H6A13_05385</name>
</gene>
<reference evidence="7" key="1">
    <citation type="submission" date="2020-08" db="EMBL/GenBank/DDBJ databases">
        <authorList>
            <person name="Cejkova D."/>
            <person name="Kubasova T."/>
            <person name="Jahodarova E."/>
            <person name="Rychlik I."/>
        </authorList>
    </citation>
    <scope>NUCLEOTIDE SEQUENCE</scope>
    <source>
        <strain evidence="7">An420c</strain>
    </source>
</reference>
<dbReference type="CDD" id="cd01900">
    <property type="entry name" value="YchF"/>
    <property type="match status" value="1"/>
</dbReference>
<dbReference type="InterPro" id="IPR012676">
    <property type="entry name" value="TGS-like"/>
</dbReference>
<dbReference type="PROSITE" id="PS51710">
    <property type="entry name" value="G_OBG"/>
    <property type="match status" value="1"/>
</dbReference>
<keyword evidence="5" id="KW-0460">Magnesium</keyword>
<dbReference type="Pfam" id="PF01926">
    <property type="entry name" value="MMR_HSR1"/>
    <property type="match status" value="1"/>
</dbReference>
<proteinExistence type="inferred from homology"/>
<dbReference type="GO" id="GO:0016887">
    <property type="term" value="F:ATP hydrolysis activity"/>
    <property type="evidence" value="ECO:0007669"/>
    <property type="project" value="UniProtKB-UniRule"/>
</dbReference>
<dbReference type="EMBL" id="JACJLV010000012">
    <property type="protein sequence ID" value="MBM6826536.1"/>
    <property type="molecule type" value="Genomic_DNA"/>
</dbReference>
<evidence type="ECO:0000256" key="3">
    <source>
        <dbReference type="ARBA" id="ARBA00022741"/>
    </source>
</evidence>
<protein>
    <recommendedName>
        <fullName evidence="6">Ribosome-binding ATPase YchF</fullName>
    </recommendedName>
</protein>
<dbReference type="HAMAP" id="MF_00944">
    <property type="entry name" value="YchF_OLA1_ATPase"/>
    <property type="match status" value="1"/>
</dbReference>
<dbReference type="Pfam" id="PF06071">
    <property type="entry name" value="YchF-GTPase_C"/>
    <property type="match status" value="1"/>
</dbReference>
<name>A0A939BHE4_9CLOT</name>
<dbReference type="PANTHER" id="PTHR23305:SF18">
    <property type="entry name" value="OBG-TYPE G DOMAIN-CONTAINING PROTEIN"/>
    <property type="match status" value="1"/>
</dbReference>
<sequence>MKLGIVGLPNVGKSTLFNSLTKAGAESANYPFCTIDPNVGVVTVPDERLNVLGEMYHTRKIIPAAIEFVDIAGLVKGASKGEGLGNQFLANIREVDAIVHVVRCFEDSNIVHVDGSINPLRDIETINLELIFSDLEILERRIAKTTKVARNDKTAAKELKLLEKIKAHLEESRMAKTFEGTEDEEEEEWLKSYNLLTYKPVIYAANVAEDDLADDGASNPGVQAVREYAAGEQSEVFVVCAQIEQEIAELDEDEKKMFLEDLGLSESGLEKLIKASYRILGLISYLTAGEPEVRAWTITKGTKAPQAAGKIHSDFERGFIRAEVVSYDDLIACGSHNAAKEKGLIRLEGKDYVVKDGDIMLFRFNV</sequence>
<dbReference type="InterPro" id="IPR041706">
    <property type="entry name" value="YchF_N"/>
</dbReference>
<dbReference type="Proteomes" id="UP000713880">
    <property type="component" value="Unassembled WGS sequence"/>
</dbReference>
<evidence type="ECO:0000313" key="7">
    <source>
        <dbReference type="EMBL" id="MBM6826536.1"/>
    </source>
</evidence>
<dbReference type="InterPro" id="IPR006073">
    <property type="entry name" value="GTP-bd"/>
</dbReference>
<comment type="caution">
    <text evidence="7">The sequence shown here is derived from an EMBL/GenBank/DDBJ whole genome shotgun (WGS) entry which is preliminary data.</text>
</comment>
<evidence type="ECO:0000256" key="6">
    <source>
        <dbReference type="HAMAP-Rule" id="MF_00944"/>
    </source>
</evidence>
<dbReference type="InterPro" id="IPR023192">
    <property type="entry name" value="TGS-like_dom_sf"/>
</dbReference>
<keyword evidence="4 6" id="KW-0067">ATP-binding</keyword>
<evidence type="ECO:0000256" key="4">
    <source>
        <dbReference type="ARBA" id="ARBA00022840"/>
    </source>
</evidence>
<evidence type="ECO:0000256" key="1">
    <source>
        <dbReference type="ARBA" id="ARBA00001946"/>
    </source>
</evidence>
<evidence type="ECO:0000313" key="8">
    <source>
        <dbReference type="Proteomes" id="UP000713880"/>
    </source>
</evidence>
<dbReference type="NCBIfam" id="TIGR00092">
    <property type="entry name" value="redox-regulated ATPase YchF"/>
    <property type="match status" value="1"/>
</dbReference>
<dbReference type="CDD" id="cd04867">
    <property type="entry name" value="TGS_YchF_OLA1"/>
    <property type="match status" value="1"/>
</dbReference>
<dbReference type="FunFam" id="1.10.150.300:FF:000001">
    <property type="entry name" value="Ribosome-binding ATPase YchF"/>
    <property type="match status" value="1"/>
</dbReference>
<dbReference type="InterPro" id="IPR004396">
    <property type="entry name" value="ATPase_YchF/OLA1"/>
</dbReference>
<dbReference type="SUPFAM" id="SSF52540">
    <property type="entry name" value="P-loop containing nucleoside triphosphate hydrolases"/>
    <property type="match status" value="1"/>
</dbReference>
<dbReference type="GO" id="GO:0005524">
    <property type="term" value="F:ATP binding"/>
    <property type="evidence" value="ECO:0007669"/>
    <property type="project" value="UniProtKB-UniRule"/>
</dbReference>
<reference evidence="7" key="2">
    <citation type="journal article" date="2021" name="Sci. Rep.">
        <title>The distribution of antibiotic resistance genes in chicken gut microbiota commensals.</title>
        <authorList>
            <person name="Juricova H."/>
            <person name="Matiasovicova J."/>
            <person name="Kubasova T."/>
            <person name="Cejkova D."/>
            <person name="Rychlik I."/>
        </authorList>
    </citation>
    <scope>NUCLEOTIDE SEQUENCE</scope>
    <source>
        <strain evidence="7">An420c</strain>
    </source>
</reference>
<dbReference type="PROSITE" id="PS51880">
    <property type="entry name" value="TGS"/>
    <property type="match status" value="1"/>
</dbReference>